<organism evidence="1 2">
    <name type="scientific">Mycoplasma suis (strain KI_3806)</name>
    <dbReference type="NCBI Taxonomy" id="708248"/>
    <lineage>
        <taxon>Bacteria</taxon>
        <taxon>Bacillati</taxon>
        <taxon>Mycoplasmatota</taxon>
        <taxon>Mollicutes</taxon>
        <taxon>Mycoplasmataceae</taxon>
        <taxon>Mycoplasma</taxon>
    </lineage>
</organism>
<dbReference type="RefSeq" id="WP_013609307.1">
    <property type="nucleotide sequence ID" value="NC_015153.1"/>
</dbReference>
<evidence type="ECO:0000313" key="1">
    <source>
        <dbReference type="EMBL" id="CBZ40705.1"/>
    </source>
</evidence>
<evidence type="ECO:0000313" key="2">
    <source>
        <dbReference type="Proteomes" id="UP000008645"/>
    </source>
</evidence>
<gene>
    <name evidence="1" type="ORF">MSUIS_06120</name>
</gene>
<sequence>MFTFSKVITLGVLLTGTSGLSAYLIPYYLSEAKQEGVNKTLFSNSYDKSDNLENFSSKEKELLEDLKILFQKLSEILTKSSVLEGLKYEKMKELFKTSLDVDSQISSLYENGAKIIAELEKFNEIIKKKEISKLSAESELIQGKSSESWLKQLGSSIEKLLSFFETTIESIEKGQESSSTSGGDIKKIPIAKLLKEQKKH</sequence>
<dbReference type="AlphaFoldDB" id="F0V224"/>
<dbReference type="Proteomes" id="UP000008645">
    <property type="component" value="Chromosome"/>
</dbReference>
<accession>F0V224</accession>
<name>F0V224_MYCS3</name>
<dbReference type="KEGG" id="msk:MSUIS_06120"/>
<dbReference type="HOGENOM" id="CLU_103312_0_0_14"/>
<dbReference type="EMBL" id="FQ790233">
    <property type="protein sequence ID" value="CBZ40705.1"/>
    <property type="molecule type" value="Genomic_DNA"/>
</dbReference>
<protein>
    <submittedName>
        <fullName evidence="1">Uncharacterized protein</fullName>
    </submittedName>
</protein>
<proteinExistence type="predicted"/>
<reference evidence="1 2" key="1">
    <citation type="journal article" date="2011" name="J. Bacteriol.">
        <title>Complete genome sequence of the hemotrophic Mycoplasma suis strain KI3806.</title>
        <authorList>
            <person name="Oehlerking J."/>
            <person name="Kube M."/>
            <person name="Felder K.M."/>
            <person name="Matter D."/>
            <person name="Wittenbrink M.M."/>
            <person name="Schwarzenbach S."/>
            <person name="Kramer M.M."/>
            <person name="Hoelzle K."/>
            <person name="Hoelzle L.E."/>
        </authorList>
    </citation>
    <scope>NUCLEOTIDE SEQUENCE [LARGE SCALE GENOMIC DNA]</scope>
    <source>
        <strain evidence="2">KI_3806</strain>
    </source>
</reference>